<dbReference type="InterPro" id="IPR043426">
    <property type="entry name" value="MltB-like"/>
</dbReference>
<dbReference type="InterPro" id="IPR011970">
    <property type="entry name" value="MltB_2"/>
</dbReference>
<proteinExistence type="predicted"/>
<sequence length="335" mass="36922">MSILGPIITCICLLSASGAPALGAESSFAVWLDELRTEAISSGISPETVEAALTDIEEPLPRVIELDRTQPESTQTLEDYVADRVNEKRIVNGSRMLSRYPTWLGRVERKYGVRRRFIVALWGIESSYGEHAGGYPVIRSLVTLAHDGRRSAYFRRELLDALRILDAGHISLKDLKGSWAGAMGQCQFMPSSFLRYAVDADGDGRIDIWSSVPDVLASTANYLARVGWQDGLTWGRPVLVPERFDLNLTGLEKSLPLRGWQALGVRRQNGKALPRRDLDASLILPEGPGGPAYLVYANFRALLAWNRSKAFAVAVGTLSDRLAAQQEKGKPSSRR</sequence>
<dbReference type="CDD" id="cd13399">
    <property type="entry name" value="Slt35-like"/>
    <property type="match status" value="1"/>
</dbReference>
<keyword evidence="4" id="KW-1185">Reference proteome</keyword>
<dbReference type="KEGG" id="des:DSOUD_0400"/>
<accession>A0A0M4DFC6</accession>
<dbReference type="PANTHER" id="PTHR30163">
    <property type="entry name" value="MEMBRANE-BOUND LYTIC MUREIN TRANSGLYCOSYLASE B"/>
    <property type="match status" value="1"/>
</dbReference>
<name>A0A0M4DFC6_9BACT</name>
<reference evidence="3 4" key="1">
    <citation type="submission" date="2015-07" db="EMBL/GenBank/DDBJ databases">
        <title>Isolation and Genomic Characterization of a Novel Halophilic Metal-Reducing Deltaproteobacterium from the Deep Subsurface.</title>
        <authorList>
            <person name="Badalamenti J.P."/>
            <person name="Summers Z.M."/>
            <person name="Gralnick J.A."/>
            <person name="Bond D.R."/>
        </authorList>
    </citation>
    <scope>NUCLEOTIDE SEQUENCE [LARGE SCALE GENOMIC DNA]</scope>
    <source>
        <strain evidence="3 4">WTL</strain>
    </source>
</reference>
<dbReference type="Proteomes" id="UP000057158">
    <property type="component" value="Chromosome"/>
</dbReference>
<dbReference type="PATRIC" id="fig|1603606.3.peg.435"/>
<dbReference type="Gene3D" id="1.10.530.10">
    <property type="match status" value="1"/>
</dbReference>
<dbReference type="FunFam" id="1.10.8.350:FF:000001">
    <property type="entry name" value="Lytic murein transglycosylase B"/>
    <property type="match status" value="1"/>
</dbReference>
<evidence type="ECO:0000313" key="3">
    <source>
        <dbReference type="EMBL" id="ALC15195.1"/>
    </source>
</evidence>
<feature type="domain" description="Transglycosylase SLT" evidence="2">
    <location>
        <begin position="28"/>
        <end position="320"/>
    </location>
</feature>
<feature type="signal peptide" evidence="1">
    <location>
        <begin position="1"/>
        <end position="21"/>
    </location>
</feature>
<dbReference type="Pfam" id="PF13406">
    <property type="entry name" value="SLT_2"/>
    <property type="match status" value="1"/>
</dbReference>
<evidence type="ECO:0000259" key="2">
    <source>
        <dbReference type="Pfam" id="PF13406"/>
    </source>
</evidence>
<protein>
    <submittedName>
        <fullName evidence="3">Lytic murein transglycosylase</fullName>
    </submittedName>
</protein>
<dbReference type="PANTHER" id="PTHR30163:SF8">
    <property type="entry name" value="LYTIC MUREIN TRANSGLYCOSYLASE"/>
    <property type="match status" value="1"/>
</dbReference>
<dbReference type="OrthoDB" id="9808544at2"/>
<dbReference type="GO" id="GO:0008933">
    <property type="term" value="F:peptidoglycan lytic transglycosylase activity"/>
    <property type="evidence" value="ECO:0007669"/>
    <property type="project" value="TreeGrafter"/>
</dbReference>
<gene>
    <name evidence="3" type="ORF">DSOUD_0400</name>
</gene>
<dbReference type="EMBL" id="CP010802">
    <property type="protein sequence ID" value="ALC15195.1"/>
    <property type="molecule type" value="Genomic_DNA"/>
</dbReference>
<dbReference type="STRING" id="1603606.DSOUD_0400"/>
<dbReference type="InterPro" id="IPR023346">
    <property type="entry name" value="Lysozyme-like_dom_sf"/>
</dbReference>
<feature type="chain" id="PRO_5005792304" evidence="1">
    <location>
        <begin position="22"/>
        <end position="335"/>
    </location>
</feature>
<dbReference type="RefSeq" id="WP_053549422.1">
    <property type="nucleotide sequence ID" value="NZ_CP010802.1"/>
</dbReference>
<dbReference type="Gene3D" id="1.10.8.350">
    <property type="entry name" value="Bacterial muramidase"/>
    <property type="match status" value="1"/>
</dbReference>
<dbReference type="AlphaFoldDB" id="A0A0M4DFC6"/>
<organism evidence="3 4">
    <name type="scientific">Desulfuromonas soudanensis</name>
    <dbReference type="NCBI Taxonomy" id="1603606"/>
    <lineage>
        <taxon>Bacteria</taxon>
        <taxon>Pseudomonadati</taxon>
        <taxon>Thermodesulfobacteriota</taxon>
        <taxon>Desulfuromonadia</taxon>
        <taxon>Desulfuromonadales</taxon>
        <taxon>Desulfuromonadaceae</taxon>
        <taxon>Desulfuromonas</taxon>
    </lineage>
</organism>
<dbReference type="InterPro" id="IPR031304">
    <property type="entry name" value="SLT_2"/>
</dbReference>
<evidence type="ECO:0000313" key="4">
    <source>
        <dbReference type="Proteomes" id="UP000057158"/>
    </source>
</evidence>
<keyword evidence="1" id="KW-0732">Signal</keyword>
<dbReference type="GO" id="GO:0009253">
    <property type="term" value="P:peptidoglycan catabolic process"/>
    <property type="evidence" value="ECO:0007669"/>
    <property type="project" value="TreeGrafter"/>
</dbReference>
<dbReference type="SUPFAM" id="SSF53955">
    <property type="entry name" value="Lysozyme-like"/>
    <property type="match status" value="1"/>
</dbReference>
<dbReference type="NCBIfam" id="TIGR02283">
    <property type="entry name" value="MltB_2"/>
    <property type="match status" value="1"/>
</dbReference>
<evidence type="ECO:0000256" key="1">
    <source>
        <dbReference type="SAM" id="SignalP"/>
    </source>
</evidence>